<protein>
    <submittedName>
        <fullName evidence="1">Uncharacterized protein</fullName>
    </submittedName>
</protein>
<dbReference type="Gene3D" id="3.40.50.450">
    <property type="match status" value="1"/>
</dbReference>
<dbReference type="Pfam" id="PF18306">
    <property type="entry name" value="LDcluster4"/>
    <property type="match status" value="1"/>
</dbReference>
<dbReference type="SUPFAM" id="SSF102405">
    <property type="entry name" value="MCP/YpsA-like"/>
    <property type="match status" value="1"/>
</dbReference>
<dbReference type="EMBL" id="BARS01021232">
    <property type="protein sequence ID" value="GAG13995.1"/>
    <property type="molecule type" value="Genomic_DNA"/>
</dbReference>
<proteinExistence type="predicted"/>
<sequence length="158" mass="17192">MKYKIGVFGSAGMLSQKIRQKAHDTGKELAKRQCIVITGATTGISDEAVISAFKYGGKTWGFSPAINAASQQKFIPAVNIKNYSKIFFIPPNFPYKDNHLVCKIFRNITSTATCEAGIIISGRWGTLNEFTNLYDMGKVIGVVTETGGIADELSNLCD</sequence>
<comment type="caution">
    <text evidence="1">The sequence shown here is derived from an EMBL/GenBank/DDBJ whole genome shotgun (WGS) entry which is preliminary data.</text>
</comment>
<reference evidence="1" key="1">
    <citation type="journal article" date="2014" name="Front. Microbiol.">
        <title>High frequency of phylogenetically diverse reductive dehalogenase-homologous genes in deep subseafloor sedimentary metagenomes.</title>
        <authorList>
            <person name="Kawai M."/>
            <person name="Futagami T."/>
            <person name="Toyoda A."/>
            <person name="Takaki Y."/>
            <person name="Nishi S."/>
            <person name="Hori S."/>
            <person name="Arai W."/>
            <person name="Tsubouchi T."/>
            <person name="Morono Y."/>
            <person name="Uchiyama I."/>
            <person name="Ito T."/>
            <person name="Fujiyama A."/>
            <person name="Inagaki F."/>
            <person name="Takami H."/>
        </authorList>
    </citation>
    <scope>NUCLEOTIDE SEQUENCE</scope>
    <source>
        <strain evidence="1">Expedition CK06-06</strain>
    </source>
</reference>
<accession>X0V7B3</accession>
<gene>
    <name evidence="1" type="ORF">S01H1_34140</name>
</gene>
<dbReference type="InterPro" id="IPR041164">
    <property type="entry name" value="LDcluster4"/>
</dbReference>
<feature type="non-terminal residue" evidence="1">
    <location>
        <position position="158"/>
    </location>
</feature>
<organism evidence="1">
    <name type="scientific">marine sediment metagenome</name>
    <dbReference type="NCBI Taxonomy" id="412755"/>
    <lineage>
        <taxon>unclassified sequences</taxon>
        <taxon>metagenomes</taxon>
        <taxon>ecological metagenomes</taxon>
    </lineage>
</organism>
<dbReference type="AlphaFoldDB" id="X0V7B3"/>
<evidence type="ECO:0000313" key="1">
    <source>
        <dbReference type="EMBL" id="GAG13995.1"/>
    </source>
</evidence>
<name>X0V7B3_9ZZZZ</name>